<evidence type="ECO:0000256" key="1">
    <source>
        <dbReference type="ARBA" id="ARBA00006738"/>
    </source>
</evidence>
<comment type="similarity">
    <text evidence="1 2">Belongs to the UPF0102 family.</text>
</comment>
<dbReference type="NCBIfam" id="NF009150">
    <property type="entry name" value="PRK12497.1-3"/>
    <property type="match status" value="1"/>
</dbReference>
<dbReference type="PANTHER" id="PTHR34039:SF1">
    <property type="entry name" value="UPF0102 PROTEIN YRAN"/>
    <property type="match status" value="1"/>
</dbReference>
<dbReference type="NCBIfam" id="TIGR00252">
    <property type="entry name" value="YraN family protein"/>
    <property type="match status" value="1"/>
</dbReference>
<dbReference type="PANTHER" id="PTHR34039">
    <property type="entry name" value="UPF0102 PROTEIN YRAN"/>
    <property type="match status" value="1"/>
</dbReference>
<reference evidence="3 4" key="2">
    <citation type="submission" date="2020-02" db="EMBL/GenBank/DDBJ databases">
        <title>Genome sequences of Thiorhodococcus mannitoliphagus and Thiorhodococcus minor, purple sulfur photosynthetic bacteria in the gammaproteobacterial family, Chromatiaceae.</title>
        <authorList>
            <person name="Aviles F.A."/>
            <person name="Meyer T.E."/>
            <person name="Kyndt J.A."/>
        </authorList>
    </citation>
    <scope>NUCLEOTIDE SEQUENCE [LARGE SCALE GENOMIC DNA]</scope>
    <source>
        <strain evidence="3 4">DSM 18266</strain>
    </source>
</reference>
<dbReference type="Gene3D" id="3.40.1350.10">
    <property type="match status" value="1"/>
</dbReference>
<comment type="caution">
    <text evidence="3">The sequence shown here is derived from an EMBL/GenBank/DDBJ whole genome shotgun (WGS) entry which is preliminary data.</text>
</comment>
<dbReference type="Proteomes" id="UP000471640">
    <property type="component" value="Unassembled WGS sequence"/>
</dbReference>
<dbReference type="CDD" id="cd20736">
    <property type="entry name" value="PoNe_Nuclease"/>
    <property type="match status" value="1"/>
</dbReference>
<accession>A0A6P1DMU6</accession>
<dbReference type="AlphaFoldDB" id="A0A6P1DMU6"/>
<evidence type="ECO:0000256" key="2">
    <source>
        <dbReference type="HAMAP-Rule" id="MF_00048"/>
    </source>
</evidence>
<dbReference type="EMBL" id="JAAIJR010000002">
    <property type="protein sequence ID" value="NEX18860.1"/>
    <property type="molecule type" value="Genomic_DNA"/>
</dbReference>
<dbReference type="InterPro" id="IPR003509">
    <property type="entry name" value="UPF0102_YraN-like"/>
</dbReference>
<sequence>MDGRTPKVKTPATTKETTAIGRDKERLAEKFLVSQGLKLQARNHRCRFGEIDLVMFDGDTLVFIEVRYRRNERFGTAAETVDARKQQRLIKTARHYLQRTPTMLPCRFDVVAINGEDHINWIRHAFALETF</sequence>
<keyword evidence="4" id="KW-1185">Reference proteome</keyword>
<dbReference type="Pfam" id="PF02021">
    <property type="entry name" value="UPF0102"/>
    <property type="match status" value="1"/>
</dbReference>
<organism evidence="3 4">
    <name type="scientific">Thiorhodococcus mannitoliphagus</name>
    <dbReference type="NCBI Taxonomy" id="329406"/>
    <lineage>
        <taxon>Bacteria</taxon>
        <taxon>Pseudomonadati</taxon>
        <taxon>Pseudomonadota</taxon>
        <taxon>Gammaproteobacteria</taxon>
        <taxon>Chromatiales</taxon>
        <taxon>Chromatiaceae</taxon>
        <taxon>Thiorhodococcus</taxon>
    </lineage>
</organism>
<name>A0A6P1DMU6_9GAMM</name>
<proteinExistence type="inferred from homology"/>
<gene>
    <name evidence="3" type="ORF">G3480_00740</name>
</gene>
<dbReference type="RefSeq" id="WP_164651744.1">
    <property type="nucleotide sequence ID" value="NZ_JAAIJR010000002.1"/>
</dbReference>
<evidence type="ECO:0000313" key="4">
    <source>
        <dbReference type="Proteomes" id="UP000471640"/>
    </source>
</evidence>
<dbReference type="SUPFAM" id="SSF52980">
    <property type="entry name" value="Restriction endonuclease-like"/>
    <property type="match status" value="1"/>
</dbReference>
<dbReference type="InterPro" id="IPR011335">
    <property type="entry name" value="Restrct_endonuc-II-like"/>
</dbReference>
<dbReference type="InterPro" id="IPR011856">
    <property type="entry name" value="tRNA_endonuc-like_dom_sf"/>
</dbReference>
<dbReference type="HAMAP" id="MF_00048">
    <property type="entry name" value="UPF0102"/>
    <property type="match status" value="1"/>
</dbReference>
<dbReference type="GO" id="GO:0003676">
    <property type="term" value="F:nucleic acid binding"/>
    <property type="evidence" value="ECO:0007669"/>
    <property type="project" value="InterPro"/>
</dbReference>
<protein>
    <recommendedName>
        <fullName evidence="2">UPF0102 protein G3480_00740</fullName>
    </recommendedName>
</protein>
<evidence type="ECO:0000313" key="3">
    <source>
        <dbReference type="EMBL" id="NEX18860.1"/>
    </source>
</evidence>
<reference evidence="4" key="1">
    <citation type="journal article" date="2020" name="Microbiol. Resour. Announc.">
        <title>Draft Genome Sequences of Thiorhodococcus mannitoliphagus and Thiorhodococcus minor, Purple Sulfur Photosynthetic Bacteria in the Gammaproteobacterial Family Chromatiaceae.</title>
        <authorList>
            <person name="Aviles F.A."/>
            <person name="Meyer T.E."/>
            <person name="Kyndt J.A."/>
        </authorList>
    </citation>
    <scope>NUCLEOTIDE SEQUENCE [LARGE SCALE GENOMIC DNA]</scope>
    <source>
        <strain evidence="4">DSM 18266</strain>
    </source>
</reference>